<gene>
    <name evidence="1" type="ORF">KPL71_016943</name>
</gene>
<dbReference type="Proteomes" id="UP000829398">
    <property type="component" value="Chromosome 5"/>
</dbReference>
<protein>
    <submittedName>
        <fullName evidence="1">Thioredoxin-like fold domain-containing protein</fullName>
    </submittedName>
</protein>
<proteinExistence type="predicted"/>
<sequence>MQSPSPNKNHATLILQSALLCFFVFNSCSKSQSTPPAKYDGFFYANHPVDSDAIIIEAFFDPVCPDSRDAWPPLKQALQHYGPHVSLVVHLLPLPYHDNAYATSRALHIVNRTNSSATFCLLEWFFKQQEKFYNAPTQNMTRTAVVKEIVKFAAEGIGNSYSSALESGFSDRSTDLLTRVSFKFSATRGVYATPTFFVNGFSLAGAGSPLDYNGWRKVIDPLLSEKGKKREREFMTSRTPVFMLVNLLLCLYVIAGACAFPGL</sequence>
<comment type="caution">
    <text evidence="1">The sequence shown here is derived from an EMBL/GenBank/DDBJ whole genome shotgun (WGS) entry which is preliminary data.</text>
</comment>
<name>A0ACB8KXX6_CITSI</name>
<evidence type="ECO:0000313" key="1">
    <source>
        <dbReference type="EMBL" id="KAH9759252.1"/>
    </source>
</evidence>
<accession>A0ACB8KXX6</accession>
<organism evidence="1 2">
    <name type="scientific">Citrus sinensis</name>
    <name type="common">Sweet orange</name>
    <name type="synonym">Citrus aurantium var. sinensis</name>
    <dbReference type="NCBI Taxonomy" id="2711"/>
    <lineage>
        <taxon>Eukaryota</taxon>
        <taxon>Viridiplantae</taxon>
        <taxon>Streptophyta</taxon>
        <taxon>Embryophyta</taxon>
        <taxon>Tracheophyta</taxon>
        <taxon>Spermatophyta</taxon>
        <taxon>Magnoliopsida</taxon>
        <taxon>eudicotyledons</taxon>
        <taxon>Gunneridae</taxon>
        <taxon>Pentapetalae</taxon>
        <taxon>rosids</taxon>
        <taxon>malvids</taxon>
        <taxon>Sapindales</taxon>
        <taxon>Rutaceae</taxon>
        <taxon>Aurantioideae</taxon>
        <taxon>Citrus</taxon>
    </lineage>
</organism>
<dbReference type="EMBL" id="CM039174">
    <property type="protein sequence ID" value="KAH9759252.1"/>
    <property type="molecule type" value="Genomic_DNA"/>
</dbReference>
<reference evidence="2" key="1">
    <citation type="journal article" date="2023" name="Hortic. Res.">
        <title>A chromosome-level phased genome enabling allele-level studies in sweet orange: a case study on citrus Huanglongbing tolerance.</title>
        <authorList>
            <person name="Wu B."/>
            <person name="Yu Q."/>
            <person name="Deng Z."/>
            <person name="Duan Y."/>
            <person name="Luo F."/>
            <person name="Gmitter F. Jr."/>
        </authorList>
    </citation>
    <scope>NUCLEOTIDE SEQUENCE [LARGE SCALE GENOMIC DNA]</scope>
    <source>
        <strain evidence="2">cv. Valencia</strain>
    </source>
</reference>
<evidence type="ECO:0000313" key="2">
    <source>
        <dbReference type="Proteomes" id="UP000829398"/>
    </source>
</evidence>
<keyword evidence="2" id="KW-1185">Reference proteome</keyword>